<protein>
    <submittedName>
        <fullName evidence="1">Uncharacterized protein</fullName>
    </submittedName>
</protein>
<keyword evidence="2" id="KW-1185">Reference proteome</keyword>
<dbReference type="Proteomes" id="UP000476696">
    <property type="component" value="Unassembled WGS sequence"/>
</dbReference>
<reference evidence="1 2" key="1">
    <citation type="submission" date="2020-01" db="EMBL/GenBank/DDBJ databases">
        <authorList>
            <person name="Lee S.D."/>
        </authorList>
    </citation>
    <scope>NUCLEOTIDE SEQUENCE [LARGE SCALE GENOMIC DNA]</scope>
    <source>
        <strain evidence="1 2">Lac-M11</strain>
    </source>
</reference>
<comment type="caution">
    <text evidence="1">The sequence shown here is derived from an EMBL/GenBank/DDBJ whole genome shotgun (WGS) entry which is preliminary data.</text>
</comment>
<evidence type="ECO:0000313" key="2">
    <source>
        <dbReference type="Proteomes" id="UP000476696"/>
    </source>
</evidence>
<dbReference type="RefSeq" id="WP_165062215.1">
    <property type="nucleotide sequence ID" value="NZ_JAADJS010000010.1"/>
</dbReference>
<accession>A0A6M2B9K9</accession>
<name>A0A6M2B9K9_9GAMM</name>
<dbReference type="AlphaFoldDB" id="A0A6M2B9K9"/>
<reference evidence="1 2" key="2">
    <citation type="submission" date="2020-03" db="EMBL/GenBank/DDBJ databases">
        <title>Rahnella aceri sp. nov., isoated from traditional Jeju Makgeolli.</title>
        <authorList>
            <person name="Kim I.S."/>
            <person name="Jeon D."/>
        </authorList>
    </citation>
    <scope>NUCLEOTIDE SEQUENCE [LARGE SCALE GENOMIC DNA]</scope>
    <source>
        <strain evidence="1 2">Lac-M11</strain>
    </source>
</reference>
<proteinExistence type="predicted"/>
<organism evidence="1 2">
    <name type="scientific">Rahnella contaminans</name>
    <dbReference type="NCBI Taxonomy" id="2703882"/>
    <lineage>
        <taxon>Bacteria</taxon>
        <taxon>Pseudomonadati</taxon>
        <taxon>Pseudomonadota</taxon>
        <taxon>Gammaproteobacteria</taxon>
        <taxon>Enterobacterales</taxon>
        <taxon>Yersiniaceae</taxon>
        <taxon>Rahnella</taxon>
    </lineage>
</organism>
<sequence length="55" mass="6199">MALIKIRLMADIAQSGQCRNDDYALVMEMISDMADRVLDEADTPSVPFSVYDDEE</sequence>
<dbReference type="EMBL" id="JAADJS010000010">
    <property type="protein sequence ID" value="NGX90036.1"/>
    <property type="molecule type" value="Genomic_DNA"/>
</dbReference>
<gene>
    <name evidence="1" type="ORF">GW579_23450</name>
</gene>
<evidence type="ECO:0000313" key="1">
    <source>
        <dbReference type="EMBL" id="NGX90036.1"/>
    </source>
</evidence>